<dbReference type="AlphaFoldDB" id="A0A9W9R7W8"/>
<dbReference type="RefSeq" id="XP_056549259.1">
    <property type="nucleotide sequence ID" value="XM_056705361.1"/>
</dbReference>
<dbReference type="InterPro" id="IPR012677">
    <property type="entry name" value="Nucleotide-bd_a/b_plait_sf"/>
</dbReference>
<evidence type="ECO:0000313" key="6">
    <source>
        <dbReference type="EMBL" id="KAJ5355236.1"/>
    </source>
</evidence>
<dbReference type="CDD" id="cd00590">
    <property type="entry name" value="RRM_SF"/>
    <property type="match status" value="2"/>
</dbReference>
<evidence type="ECO:0000313" key="7">
    <source>
        <dbReference type="Proteomes" id="UP001147782"/>
    </source>
</evidence>
<dbReference type="GO" id="GO:0003723">
    <property type="term" value="F:RNA binding"/>
    <property type="evidence" value="ECO:0007669"/>
    <property type="project" value="UniProtKB-UniRule"/>
</dbReference>
<dbReference type="InterPro" id="IPR035979">
    <property type="entry name" value="RBD_domain_sf"/>
</dbReference>
<sequence>MAQAPQGQSDALNEGRRIYLGNLPYRANPYDIETILATNGFNKIESIHISVDPVSARNPGYCFVDFPDKETADRALSSLSAQIDGRSVKVGPCEPKKQHSRRFNREDEYAFKRWGDWNSQSRNSDNAVSQPTGQGIEQGPIGALNHFDDMVGNSKGRRLYVGGLGKMVNQAEHNSEIADLLRAFNPIAIGKRITPAEHTRMLPGKHHYCFVDFETKEDMNAAIQALNGRVHMGSRLKVVPAWDMPKALKDRRTGFRNSRGDEDGGQEVSYSDYMARSSRALESNDWRRKDDSSP</sequence>
<evidence type="ECO:0000256" key="3">
    <source>
        <dbReference type="PROSITE-ProRule" id="PRU00176"/>
    </source>
</evidence>
<dbReference type="SMART" id="SM00360">
    <property type="entry name" value="RRM"/>
    <property type="match status" value="2"/>
</dbReference>
<keyword evidence="2 3" id="KW-0694">RNA-binding</keyword>
<gene>
    <name evidence="6" type="ORF">N7496_012448</name>
</gene>
<dbReference type="EMBL" id="JAPZBS010000010">
    <property type="protein sequence ID" value="KAJ5355236.1"/>
    <property type="molecule type" value="Genomic_DNA"/>
</dbReference>
<protein>
    <submittedName>
        <fullName evidence="6">RNA recognition motif domain-containing protein</fullName>
    </submittedName>
</protein>
<dbReference type="Proteomes" id="UP001147782">
    <property type="component" value="Unassembled WGS sequence"/>
</dbReference>
<dbReference type="PANTHER" id="PTHR24012">
    <property type="entry name" value="RNA BINDING PROTEIN"/>
    <property type="match status" value="1"/>
</dbReference>
<dbReference type="PROSITE" id="PS50102">
    <property type="entry name" value="RRM"/>
    <property type="match status" value="2"/>
</dbReference>
<feature type="compositionally biased region" description="Basic and acidic residues" evidence="4">
    <location>
        <begin position="282"/>
        <end position="294"/>
    </location>
</feature>
<dbReference type="Pfam" id="PF00076">
    <property type="entry name" value="RRM_1"/>
    <property type="match status" value="2"/>
</dbReference>
<keyword evidence="1" id="KW-0677">Repeat</keyword>
<proteinExistence type="predicted"/>
<accession>A0A9W9R7W8</accession>
<feature type="compositionally biased region" description="Polar residues" evidence="4">
    <location>
        <begin position="120"/>
        <end position="135"/>
    </location>
</feature>
<keyword evidence="7" id="KW-1185">Reference proteome</keyword>
<dbReference type="InterPro" id="IPR000504">
    <property type="entry name" value="RRM_dom"/>
</dbReference>
<comment type="caution">
    <text evidence="6">The sequence shown here is derived from an EMBL/GenBank/DDBJ whole genome shotgun (WGS) entry which is preliminary data.</text>
</comment>
<dbReference type="GeneID" id="81444540"/>
<evidence type="ECO:0000259" key="5">
    <source>
        <dbReference type="PROSITE" id="PS50102"/>
    </source>
</evidence>
<evidence type="ECO:0000256" key="4">
    <source>
        <dbReference type="SAM" id="MobiDB-lite"/>
    </source>
</evidence>
<feature type="region of interest" description="Disordered" evidence="4">
    <location>
        <begin position="120"/>
        <end position="140"/>
    </location>
</feature>
<feature type="domain" description="RRM" evidence="5">
    <location>
        <begin position="16"/>
        <end position="95"/>
    </location>
</feature>
<feature type="region of interest" description="Disordered" evidence="4">
    <location>
        <begin position="250"/>
        <end position="294"/>
    </location>
</feature>
<organism evidence="6 7">
    <name type="scientific">Penicillium cataractarum</name>
    <dbReference type="NCBI Taxonomy" id="2100454"/>
    <lineage>
        <taxon>Eukaryota</taxon>
        <taxon>Fungi</taxon>
        <taxon>Dikarya</taxon>
        <taxon>Ascomycota</taxon>
        <taxon>Pezizomycotina</taxon>
        <taxon>Eurotiomycetes</taxon>
        <taxon>Eurotiomycetidae</taxon>
        <taxon>Eurotiales</taxon>
        <taxon>Aspergillaceae</taxon>
        <taxon>Penicillium</taxon>
    </lineage>
</organism>
<reference evidence="6" key="1">
    <citation type="submission" date="2022-11" db="EMBL/GenBank/DDBJ databases">
        <authorList>
            <person name="Petersen C."/>
        </authorList>
    </citation>
    <scope>NUCLEOTIDE SEQUENCE</scope>
    <source>
        <strain evidence="6">IBT 29864</strain>
    </source>
</reference>
<evidence type="ECO:0000256" key="1">
    <source>
        <dbReference type="ARBA" id="ARBA00022737"/>
    </source>
</evidence>
<feature type="domain" description="RRM" evidence="5">
    <location>
        <begin position="157"/>
        <end position="243"/>
    </location>
</feature>
<name>A0A9W9R7W8_9EURO</name>
<evidence type="ECO:0000256" key="2">
    <source>
        <dbReference type="ARBA" id="ARBA00022884"/>
    </source>
</evidence>
<dbReference type="Gene3D" id="3.30.70.330">
    <property type="match status" value="2"/>
</dbReference>
<reference evidence="6" key="2">
    <citation type="journal article" date="2023" name="IMA Fungus">
        <title>Comparative genomic study of the Penicillium genus elucidates a diverse pangenome and 15 lateral gene transfer events.</title>
        <authorList>
            <person name="Petersen C."/>
            <person name="Sorensen T."/>
            <person name="Nielsen M.R."/>
            <person name="Sondergaard T.E."/>
            <person name="Sorensen J.L."/>
            <person name="Fitzpatrick D.A."/>
            <person name="Frisvad J.C."/>
            <person name="Nielsen K.L."/>
        </authorList>
    </citation>
    <scope>NUCLEOTIDE SEQUENCE</scope>
    <source>
        <strain evidence="6">IBT 29864</strain>
    </source>
</reference>
<dbReference type="SUPFAM" id="SSF54928">
    <property type="entry name" value="RNA-binding domain, RBD"/>
    <property type="match status" value="1"/>
</dbReference>
<dbReference type="OrthoDB" id="272703at2759"/>
<feature type="compositionally biased region" description="Basic and acidic residues" evidence="4">
    <location>
        <begin position="250"/>
        <end position="262"/>
    </location>
</feature>